<dbReference type="GO" id="GO:0016020">
    <property type="term" value="C:membrane"/>
    <property type="evidence" value="ECO:0007669"/>
    <property type="project" value="UniProtKB-SubCell"/>
</dbReference>
<sequence>MKEEVFSLQYYKIVAAVYIIIAFLSFTLNFIVLATFATNKSLRTPRNILLICMAVIDLLSSLPTSMGAYANFVLFWTLDPLFCHLFAFNATFCGLCSIWNHVALAAERLVTIKWTFLQLVNRKNIAIVVSILALFSLSFSIFPLIGWSSYSPEPGFAGCSVTWHPSTSSDIAYVMALFAFFFFTPIIAMATCYVCLHKELKSMTRKAKSTWGNDSAQSIESVLAKKRNCKLSLVMSLAFLAAWTPYAVVTLYMSFGGNIPFPSLVVLPSMFAKFSAIYNSIIYFFMYRKFRRAVLKMVMRSQNSFRSLHSRLRTSLSRTHTENV</sequence>
<keyword evidence="4" id="KW-0297">G-protein coupled receptor</keyword>
<dbReference type="InterPro" id="IPR050125">
    <property type="entry name" value="GPCR_opsins"/>
</dbReference>
<evidence type="ECO:0000256" key="4">
    <source>
        <dbReference type="ARBA" id="ARBA00023040"/>
    </source>
</evidence>
<feature type="transmembrane region" description="Helical" evidence="8">
    <location>
        <begin position="231"/>
        <end position="253"/>
    </location>
</feature>
<dbReference type="PANTHER" id="PTHR24240">
    <property type="entry name" value="OPSIN"/>
    <property type="match status" value="1"/>
</dbReference>
<keyword evidence="5 8" id="KW-0472">Membrane</keyword>
<feature type="transmembrane region" description="Helical" evidence="8">
    <location>
        <begin position="13"/>
        <end position="36"/>
    </location>
</feature>
<evidence type="ECO:0000259" key="9">
    <source>
        <dbReference type="PROSITE" id="PS50262"/>
    </source>
</evidence>
<feature type="transmembrane region" description="Helical" evidence="8">
    <location>
        <begin position="84"/>
        <end position="104"/>
    </location>
</feature>
<evidence type="ECO:0000256" key="7">
    <source>
        <dbReference type="ARBA" id="ARBA00023224"/>
    </source>
</evidence>
<organism evidence="10">
    <name type="scientific">Exaiptasia diaphana</name>
    <name type="common">Tropical sea anemone</name>
    <name type="synonym">Aiptasia pulchella</name>
    <dbReference type="NCBI Taxonomy" id="2652724"/>
    <lineage>
        <taxon>Eukaryota</taxon>
        <taxon>Metazoa</taxon>
        <taxon>Cnidaria</taxon>
        <taxon>Anthozoa</taxon>
        <taxon>Hexacorallia</taxon>
        <taxon>Actiniaria</taxon>
        <taxon>Aiptasiidae</taxon>
        <taxon>Exaiptasia</taxon>
    </lineage>
</organism>
<dbReference type="SUPFAM" id="SSF81321">
    <property type="entry name" value="Family A G protein-coupled receptor-like"/>
    <property type="match status" value="1"/>
</dbReference>
<dbReference type="CDD" id="cd14969">
    <property type="entry name" value="7tmA_Opsins_type2_animals"/>
    <property type="match status" value="1"/>
</dbReference>
<feature type="transmembrane region" description="Helical" evidence="8">
    <location>
        <begin position="171"/>
        <end position="196"/>
    </location>
</feature>
<reference evidence="10" key="1">
    <citation type="journal article" date="2018" name="Curr. Biol.">
        <title>Prolific Origination of Eyes in Cnidaria with Co-option of Non-visual Opsins.</title>
        <authorList>
            <person name="Picciani N."/>
            <person name="Kerlin J.R."/>
            <person name="Sierra N."/>
            <person name="Swafford A.J."/>
            <person name="Ramirez M.D."/>
            <person name="Roberts N.G."/>
            <person name="Cannon J.T."/>
            <person name="Daly M."/>
            <person name="Oakley T.H."/>
        </authorList>
    </citation>
    <scope>NUCLEOTIDE SEQUENCE</scope>
    <source>
        <strain evidence="10">1855</strain>
    </source>
</reference>
<dbReference type="AlphaFoldDB" id="A0A346FU05"/>
<keyword evidence="3 8" id="KW-1133">Transmembrane helix</keyword>
<comment type="subcellular location">
    <subcellularLocation>
        <location evidence="1">Membrane</location>
        <topology evidence="1">Multi-pass membrane protein</topology>
    </subcellularLocation>
</comment>
<evidence type="ECO:0000256" key="6">
    <source>
        <dbReference type="ARBA" id="ARBA00023170"/>
    </source>
</evidence>
<keyword evidence="2 8" id="KW-0812">Transmembrane</keyword>
<dbReference type="GO" id="GO:0004930">
    <property type="term" value="F:G protein-coupled receptor activity"/>
    <property type="evidence" value="ECO:0007669"/>
    <property type="project" value="UniProtKB-KW"/>
</dbReference>
<keyword evidence="6" id="KW-0675">Receptor</keyword>
<dbReference type="Gene3D" id="1.20.1070.10">
    <property type="entry name" value="Rhodopsin 7-helix transmembrane proteins"/>
    <property type="match status" value="1"/>
</dbReference>
<feature type="transmembrane region" description="Helical" evidence="8">
    <location>
        <begin position="265"/>
        <end position="287"/>
    </location>
</feature>
<dbReference type="Pfam" id="PF00001">
    <property type="entry name" value="7tm_1"/>
    <property type="match status" value="1"/>
</dbReference>
<dbReference type="InterPro" id="IPR000276">
    <property type="entry name" value="GPCR_Rhodpsn"/>
</dbReference>
<accession>A0A346FU05</accession>
<dbReference type="EMBL" id="MH586798">
    <property type="protein sequence ID" value="AXN75748.1"/>
    <property type="molecule type" value="mRNA"/>
</dbReference>
<dbReference type="InterPro" id="IPR017452">
    <property type="entry name" value="GPCR_Rhodpsn_7TM"/>
</dbReference>
<evidence type="ECO:0000256" key="1">
    <source>
        <dbReference type="ARBA" id="ARBA00004141"/>
    </source>
</evidence>
<name>A0A346FU05_EXADI</name>
<evidence type="ECO:0000256" key="5">
    <source>
        <dbReference type="ARBA" id="ARBA00023136"/>
    </source>
</evidence>
<feature type="transmembrane region" description="Helical" evidence="8">
    <location>
        <begin position="125"/>
        <end position="145"/>
    </location>
</feature>
<proteinExistence type="evidence at transcript level"/>
<feature type="domain" description="G-protein coupled receptors family 1 profile" evidence="9">
    <location>
        <begin position="28"/>
        <end position="283"/>
    </location>
</feature>
<protein>
    <submittedName>
        <fullName evidence="10">Opsin</fullName>
    </submittedName>
</protein>
<dbReference type="PROSITE" id="PS50262">
    <property type="entry name" value="G_PROTEIN_RECEP_F1_2"/>
    <property type="match status" value="1"/>
</dbReference>
<evidence type="ECO:0000256" key="2">
    <source>
        <dbReference type="ARBA" id="ARBA00022692"/>
    </source>
</evidence>
<evidence type="ECO:0000313" key="10">
    <source>
        <dbReference type="EMBL" id="AXN75748.1"/>
    </source>
</evidence>
<reference evidence="10" key="2">
    <citation type="submission" date="2018-07" db="EMBL/GenBank/DDBJ databases">
        <authorList>
            <person name="Quirk P.G."/>
            <person name="Krulwich T.A."/>
        </authorList>
    </citation>
    <scope>NUCLEOTIDE SEQUENCE</scope>
    <source>
        <strain evidence="10">1855</strain>
    </source>
</reference>
<dbReference type="OrthoDB" id="2101615at2759"/>
<evidence type="ECO:0000256" key="3">
    <source>
        <dbReference type="ARBA" id="ARBA00022989"/>
    </source>
</evidence>
<feature type="transmembrane region" description="Helical" evidence="8">
    <location>
        <begin position="48"/>
        <end position="72"/>
    </location>
</feature>
<dbReference type="PRINTS" id="PR00237">
    <property type="entry name" value="GPCRRHODOPSN"/>
</dbReference>
<keyword evidence="7" id="KW-0807">Transducer</keyword>
<evidence type="ECO:0000256" key="8">
    <source>
        <dbReference type="SAM" id="Phobius"/>
    </source>
</evidence>